<evidence type="ECO:0000313" key="3">
    <source>
        <dbReference type="Proteomes" id="UP001500418"/>
    </source>
</evidence>
<gene>
    <name evidence="2" type="ORF">GCM10009575_044070</name>
</gene>
<keyword evidence="3" id="KW-1185">Reference proteome</keyword>
<accession>A0ABN1PZL9</accession>
<comment type="caution">
    <text evidence="2">The sequence shown here is derived from an EMBL/GenBank/DDBJ whole genome shotgun (WGS) entry which is preliminary data.</text>
</comment>
<feature type="region of interest" description="Disordered" evidence="1">
    <location>
        <begin position="72"/>
        <end position="148"/>
    </location>
</feature>
<evidence type="ECO:0000313" key="2">
    <source>
        <dbReference type="EMBL" id="GAA0934696.1"/>
    </source>
</evidence>
<sequence length="148" mass="15067">MSVLDNLPSVALCGFADDHLLGSRAGDGGDQVVAVEDLYDGLVEVSGDDLASPGPADLDALACGGEAAVAADGPLSDLWGGQRNSRGGPAGRAPHKRPQAVASSGQDSAASKTSCSSRTCITVPSNRRVTRRPTNAQPILHRSPPRPT</sequence>
<feature type="compositionally biased region" description="Polar residues" evidence="1">
    <location>
        <begin position="101"/>
        <end position="137"/>
    </location>
</feature>
<dbReference type="Proteomes" id="UP001500418">
    <property type="component" value="Unassembled WGS sequence"/>
</dbReference>
<dbReference type="EMBL" id="BAAAID010000027">
    <property type="protein sequence ID" value="GAA0934696.1"/>
    <property type="molecule type" value="Genomic_DNA"/>
</dbReference>
<organism evidence="2 3">
    <name type="scientific">Streptomyces rhizosphaericus</name>
    <dbReference type="NCBI Taxonomy" id="114699"/>
    <lineage>
        <taxon>Bacteria</taxon>
        <taxon>Bacillati</taxon>
        <taxon>Actinomycetota</taxon>
        <taxon>Actinomycetes</taxon>
        <taxon>Kitasatosporales</taxon>
        <taxon>Streptomycetaceae</taxon>
        <taxon>Streptomyces</taxon>
        <taxon>Streptomyces violaceusniger group</taxon>
    </lineage>
</organism>
<name>A0ABN1PZL9_9ACTN</name>
<proteinExistence type="predicted"/>
<evidence type="ECO:0000256" key="1">
    <source>
        <dbReference type="SAM" id="MobiDB-lite"/>
    </source>
</evidence>
<reference evidence="2 3" key="1">
    <citation type="journal article" date="2019" name="Int. J. Syst. Evol. Microbiol.">
        <title>The Global Catalogue of Microorganisms (GCM) 10K type strain sequencing project: providing services to taxonomists for standard genome sequencing and annotation.</title>
        <authorList>
            <consortium name="The Broad Institute Genomics Platform"/>
            <consortium name="The Broad Institute Genome Sequencing Center for Infectious Disease"/>
            <person name="Wu L."/>
            <person name="Ma J."/>
        </authorList>
    </citation>
    <scope>NUCLEOTIDE SEQUENCE [LARGE SCALE GENOMIC DNA]</scope>
    <source>
        <strain evidence="2 3">JCM 11444</strain>
    </source>
</reference>
<protein>
    <submittedName>
        <fullName evidence="2">Uncharacterized protein</fullName>
    </submittedName>
</protein>